<evidence type="ECO:0000313" key="1">
    <source>
        <dbReference type="EMBL" id="BDD02014.1"/>
    </source>
</evidence>
<gene>
    <name evidence="1" type="ORF">PEPS_42940</name>
</gene>
<keyword evidence="2" id="KW-1185">Reference proteome</keyword>
<organism evidence="1 2">
    <name type="scientific">Persicobacter psychrovividus</name>
    <dbReference type="NCBI Taxonomy" id="387638"/>
    <lineage>
        <taxon>Bacteria</taxon>
        <taxon>Pseudomonadati</taxon>
        <taxon>Bacteroidota</taxon>
        <taxon>Cytophagia</taxon>
        <taxon>Cytophagales</taxon>
        <taxon>Persicobacteraceae</taxon>
        <taxon>Persicobacter</taxon>
    </lineage>
</organism>
<name>A0ABM7VM12_9BACT</name>
<reference evidence="1 2" key="1">
    <citation type="submission" date="2021-12" db="EMBL/GenBank/DDBJ databases">
        <title>Genome sequencing of bacteria with rrn-lacking chromosome and rrn-plasmid.</title>
        <authorList>
            <person name="Anda M."/>
            <person name="Iwasaki W."/>
        </authorList>
    </citation>
    <scope>NUCLEOTIDE SEQUENCE [LARGE SCALE GENOMIC DNA]</scope>
    <source>
        <strain evidence="1 2">NBRC 101262</strain>
        <plasmid evidence="1 2">pPP5</plasmid>
    </source>
</reference>
<dbReference type="PANTHER" id="PTHR35807">
    <property type="entry name" value="TRANSCRIPTIONAL REGULATOR REDD-RELATED"/>
    <property type="match status" value="1"/>
</dbReference>
<keyword evidence="1" id="KW-0614">Plasmid</keyword>
<protein>
    <recommendedName>
        <fullName evidence="3">DNA-binding transcriptional activator of the SARP family</fullName>
    </recommendedName>
</protein>
<dbReference type="PANTHER" id="PTHR35807:SF1">
    <property type="entry name" value="TRANSCRIPTIONAL REGULATOR REDD"/>
    <property type="match status" value="1"/>
</dbReference>
<proteinExistence type="predicted"/>
<evidence type="ECO:0008006" key="3">
    <source>
        <dbReference type="Google" id="ProtNLM"/>
    </source>
</evidence>
<dbReference type="RefSeq" id="WP_338399197.1">
    <property type="nucleotide sequence ID" value="NZ_AP025297.1"/>
</dbReference>
<dbReference type="InterPro" id="IPR051677">
    <property type="entry name" value="AfsR-DnrI-RedD_regulator"/>
</dbReference>
<dbReference type="EMBL" id="AP025297">
    <property type="protein sequence ID" value="BDD02014.1"/>
    <property type="molecule type" value="Genomic_DNA"/>
</dbReference>
<sequence>MIKYYFTILLCFALNSSFAKYGLRIYGQEYPITERTMCQFFVNQAPELGDGFQINFNMSTIDDQYNEFGYIFRAVTAQGKKMDLIYQVADDTYVKISLLLGSNKKGELAIRVNRRALSNWQQVQIKANLEKNQYQLSVEGVSNQLQYNYFSPADHLKFYFGVNDQKGIATRDAINMKIRHVEFQLDNEPVADWKLDQVEGQRVNDTNGEYTASLKNPKWIRKDFTFWKPLSTHKLNGYAEVVYNHEQQKIYFVGSDQLLIIDPEKPEEAKQVFYDKPVALERGHQNFIYDEYRHEIVAYSVDHLRQYAFSMKEKKWENEFDFKMPDQTDYLHHSRYISPNDSSIYTLFGYGHHMFRKSISNFKERTRDKNTEAFPRYLAGFGLNQEKTKGYILGGYGNEYGEQKYSPHYFNQLMEYDLPHRTFKVLHTYDTARSHGYFASSNQLVVGKDHFYALLFKKNQFQGKLQLFKGSISTDSLYALADGIPYKFHDIRSFADLYYNDKLDKLYAVTTFCSDKETSLNIYSISLPIFVPENEPDIAENNQWWILAVGFLSLILAAGGYGFYRKHQAPKSVAHTPEEIKPTESKTIAEPAAVIKNQGPDRSYIKILSGFSAYDKDGNSISKKFSGLRQELFIILVMNSVNEKNGISSEYLIEYFWSDKSSKDAKNNKNVNISKLKELLKLVGGMEIVNNSGYLKLKVDESVAYVDYVKFCHLIKEPQLTDQNLIKLRAIAEGLTNIRSLNSNDWYDKLKSQVSAKSLDYFSAQLNKNSSTLAKHTIVDICSAILKLDTVNEQAMSLKCQHLVEMGHHSSARSTYDKFIEEYKTLFDEDFDLTFKEVLKESFIA</sequence>
<dbReference type="Proteomes" id="UP001354989">
    <property type="component" value="Plasmid pPP5"/>
</dbReference>
<accession>A0ABM7VM12</accession>
<geneLocation type="plasmid" evidence="1 2">
    <name>pPP5</name>
</geneLocation>
<evidence type="ECO:0000313" key="2">
    <source>
        <dbReference type="Proteomes" id="UP001354989"/>
    </source>
</evidence>